<feature type="transmembrane region" description="Helical" evidence="1">
    <location>
        <begin position="12"/>
        <end position="33"/>
    </location>
</feature>
<feature type="transmembrane region" description="Helical" evidence="1">
    <location>
        <begin position="98"/>
        <end position="116"/>
    </location>
</feature>
<dbReference type="Pfam" id="PF07331">
    <property type="entry name" value="TctB"/>
    <property type="match status" value="1"/>
</dbReference>
<dbReference type="STRING" id="796620.VIBC2010_17215"/>
<comment type="caution">
    <text evidence="3">The sequence shown here is derived from an EMBL/GenBank/DDBJ whole genome shotgun (WGS) entry which is preliminary data.</text>
</comment>
<evidence type="ECO:0000313" key="4">
    <source>
        <dbReference type="Proteomes" id="UP000002943"/>
    </source>
</evidence>
<feature type="domain" description="DUF1468" evidence="2">
    <location>
        <begin position="11"/>
        <end position="147"/>
    </location>
</feature>
<dbReference type="InterPro" id="IPR009936">
    <property type="entry name" value="DUF1468"/>
</dbReference>
<dbReference type="eggNOG" id="ENOG50331KW">
    <property type="taxonomic scope" value="Bacteria"/>
</dbReference>
<evidence type="ECO:0000259" key="2">
    <source>
        <dbReference type="Pfam" id="PF07331"/>
    </source>
</evidence>
<keyword evidence="1" id="KW-1133">Transmembrane helix</keyword>
<dbReference type="RefSeq" id="WP_009602307.1">
    <property type="nucleotide sequence ID" value="NZ_AEIU01000088.1"/>
</dbReference>
<accession>E3BMG7</accession>
<gene>
    <name evidence="3" type="ORF">VIBC2010_17215</name>
</gene>
<dbReference type="AlphaFoldDB" id="E3BMG7"/>
<keyword evidence="1" id="KW-0812">Transmembrane</keyword>
<feature type="transmembrane region" description="Helical" evidence="1">
    <location>
        <begin position="123"/>
        <end position="139"/>
    </location>
</feature>
<feature type="transmembrane region" description="Helical" evidence="1">
    <location>
        <begin position="45"/>
        <end position="64"/>
    </location>
</feature>
<dbReference type="EMBL" id="AEIU01000088">
    <property type="protein sequence ID" value="EFP95712.1"/>
    <property type="molecule type" value="Genomic_DNA"/>
</dbReference>
<feature type="transmembrane region" description="Helical" evidence="1">
    <location>
        <begin position="76"/>
        <end position="92"/>
    </location>
</feature>
<keyword evidence="4" id="KW-1185">Reference proteome</keyword>
<dbReference type="Proteomes" id="UP000002943">
    <property type="component" value="Unassembled WGS sequence"/>
</dbReference>
<proteinExistence type="predicted"/>
<sequence>MSSLVLNTDRIAGLILLAFCLAYGYEAALITSLPSDEYESFTSKTMPYLLSFFGTVLSLILIVTSKPHLDNKQKQNKHWLLLLSFLLLIASYALGLKYLGFVLATGLFLFFGIYLLGERRKRLLFGVPLPFTIIFYFVLTKGLDIYLEPGYLQSIFGGN</sequence>
<evidence type="ECO:0000313" key="3">
    <source>
        <dbReference type="EMBL" id="EFP95712.1"/>
    </source>
</evidence>
<organism evidence="3 4">
    <name type="scientific">Vibrio caribbeanicus ATCC BAA-2122</name>
    <dbReference type="NCBI Taxonomy" id="796620"/>
    <lineage>
        <taxon>Bacteria</taxon>
        <taxon>Pseudomonadati</taxon>
        <taxon>Pseudomonadota</taxon>
        <taxon>Gammaproteobacteria</taxon>
        <taxon>Vibrionales</taxon>
        <taxon>Vibrionaceae</taxon>
        <taxon>Vibrio</taxon>
    </lineage>
</organism>
<dbReference type="OrthoDB" id="6214403at2"/>
<reference evidence="3 4" key="1">
    <citation type="journal article" date="2012" name="Int. J. Syst. Evol. Microbiol.">
        <title>Vibrio caribbeanicus sp. nov., isolated from the marine sponge Scleritoderma cyanea.</title>
        <authorList>
            <person name="Hoffmann M."/>
            <person name="Monday S.R."/>
            <person name="Allard M.W."/>
            <person name="Strain E.A."/>
            <person name="Whittaker P."/>
            <person name="Naum M."/>
            <person name="McCarthy P.J."/>
            <person name="Lopez J.V."/>
            <person name="Fischer M."/>
            <person name="Brown E.W."/>
        </authorList>
    </citation>
    <scope>NUCLEOTIDE SEQUENCE [LARGE SCALE GENOMIC DNA]</scope>
    <source>
        <strain evidence="3 4">ATCC BAA-2122</strain>
    </source>
</reference>
<keyword evidence="1" id="KW-0472">Membrane</keyword>
<protein>
    <submittedName>
        <fullName evidence="3">Putative tricarboxylic transport TctB</fullName>
    </submittedName>
</protein>
<evidence type="ECO:0000256" key="1">
    <source>
        <dbReference type="SAM" id="Phobius"/>
    </source>
</evidence>
<name>E3BMG7_9VIBR</name>